<sequence length="63" mass="7196">MHLQVVNGRAIHVDLAESKQERQARQARAQQRSLARTKRLRGRIGKPLGLCQKELEPLQLGQE</sequence>
<evidence type="ECO:0000313" key="3">
    <source>
        <dbReference type="Proteomes" id="UP001178507"/>
    </source>
</evidence>
<dbReference type="AlphaFoldDB" id="A0AA36J1T3"/>
<protein>
    <submittedName>
        <fullName evidence="2">Uncharacterized protein</fullName>
    </submittedName>
</protein>
<reference evidence="2" key="1">
    <citation type="submission" date="2023-08" db="EMBL/GenBank/DDBJ databases">
        <authorList>
            <person name="Chen Y."/>
            <person name="Shah S."/>
            <person name="Dougan E. K."/>
            <person name="Thang M."/>
            <person name="Chan C."/>
        </authorList>
    </citation>
    <scope>NUCLEOTIDE SEQUENCE</scope>
</reference>
<feature type="region of interest" description="Disordered" evidence="1">
    <location>
        <begin position="17"/>
        <end position="39"/>
    </location>
</feature>
<proteinExistence type="predicted"/>
<evidence type="ECO:0000256" key="1">
    <source>
        <dbReference type="SAM" id="MobiDB-lite"/>
    </source>
</evidence>
<accession>A0AA36J1T3</accession>
<evidence type="ECO:0000313" key="2">
    <source>
        <dbReference type="EMBL" id="CAJ1396931.1"/>
    </source>
</evidence>
<dbReference type="EMBL" id="CAUJNA010003248">
    <property type="protein sequence ID" value="CAJ1396931.1"/>
    <property type="molecule type" value="Genomic_DNA"/>
</dbReference>
<comment type="caution">
    <text evidence="2">The sequence shown here is derived from an EMBL/GenBank/DDBJ whole genome shotgun (WGS) entry which is preliminary data.</text>
</comment>
<dbReference type="Proteomes" id="UP001178507">
    <property type="component" value="Unassembled WGS sequence"/>
</dbReference>
<organism evidence="2 3">
    <name type="scientific">Effrenium voratum</name>
    <dbReference type="NCBI Taxonomy" id="2562239"/>
    <lineage>
        <taxon>Eukaryota</taxon>
        <taxon>Sar</taxon>
        <taxon>Alveolata</taxon>
        <taxon>Dinophyceae</taxon>
        <taxon>Suessiales</taxon>
        <taxon>Symbiodiniaceae</taxon>
        <taxon>Effrenium</taxon>
    </lineage>
</organism>
<keyword evidence="3" id="KW-1185">Reference proteome</keyword>
<name>A0AA36J1T3_9DINO</name>
<gene>
    <name evidence="2" type="ORF">EVOR1521_LOCUS21056</name>
</gene>